<name>A0A2S8J8K0_RHOOP</name>
<protein>
    <recommendedName>
        <fullName evidence="2">Ketoreductase domain-containing protein</fullName>
    </recommendedName>
</protein>
<dbReference type="EMBL" id="PUIO01000021">
    <property type="protein sequence ID" value="PQP23384.1"/>
    <property type="molecule type" value="Genomic_DNA"/>
</dbReference>
<dbReference type="AlphaFoldDB" id="A0A2S8J8K0"/>
<accession>A0A2S8J8K0</accession>
<dbReference type="InterPro" id="IPR002347">
    <property type="entry name" value="SDR_fam"/>
</dbReference>
<dbReference type="SMART" id="SM00822">
    <property type="entry name" value="PKS_KR"/>
    <property type="match status" value="1"/>
</dbReference>
<dbReference type="PANTHER" id="PTHR43975">
    <property type="entry name" value="ZGC:101858"/>
    <property type="match status" value="1"/>
</dbReference>
<comment type="caution">
    <text evidence="3">The sequence shown here is derived from an EMBL/GenBank/DDBJ whole genome shotgun (WGS) entry which is preliminary data.</text>
</comment>
<dbReference type="InterPro" id="IPR036291">
    <property type="entry name" value="NAD(P)-bd_dom_sf"/>
</dbReference>
<dbReference type="Proteomes" id="UP000239290">
    <property type="component" value="Unassembled WGS sequence"/>
</dbReference>
<dbReference type="Gene3D" id="3.40.50.720">
    <property type="entry name" value="NAD(P)-binding Rossmann-like Domain"/>
    <property type="match status" value="1"/>
</dbReference>
<dbReference type="FunFam" id="3.40.50.720:FF:000084">
    <property type="entry name" value="Short-chain dehydrogenase reductase"/>
    <property type="match status" value="1"/>
</dbReference>
<dbReference type="CDD" id="cd05233">
    <property type="entry name" value="SDR_c"/>
    <property type="match status" value="1"/>
</dbReference>
<evidence type="ECO:0000313" key="4">
    <source>
        <dbReference type="Proteomes" id="UP000239290"/>
    </source>
</evidence>
<dbReference type="RefSeq" id="WP_105416520.1">
    <property type="nucleotide sequence ID" value="NZ_PUIO01000021.1"/>
</dbReference>
<organism evidence="3 4">
    <name type="scientific">Rhodococcus opacus</name>
    <name type="common">Nocardia opaca</name>
    <dbReference type="NCBI Taxonomy" id="37919"/>
    <lineage>
        <taxon>Bacteria</taxon>
        <taxon>Bacillati</taxon>
        <taxon>Actinomycetota</taxon>
        <taxon>Actinomycetes</taxon>
        <taxon>Mycobacteriales</taxon>
        <taxon>Nocardiaceae</taxon>
        <taxon>Rhodococcus</taxon>
    </lineage>
</organism>
<reference evidence="4" key="1">
    <citation type="submission" date="2018-02" db="EMBL/GenBank/DDBJ databases">
        <title>Draft genome sequencing of Rhodococcus opacus KU647198.</title>
        <authorList>
            <person name="Zheng B.-X."/>
        </authorList>
    </citation>
    <scope>NUCLEOTIDE SEQUENCE [LARGE SCALE GENOMIC DNA]</scope>
    <source>
        <strain evidence="4">04-OD7</strain>
    </source>
</reference>
<dbReference type="InterPro" id="IPR057326">
    <property type="entry name" value="KR_dom"/>
</dbReference>
<sequence>MNRNVAKAAIITGAASGIGLEVAKRFAALDYDVALLDRSKEPLESAVQSIESTRGLHTIAGDLTCSETAIDAMNEALATFPHASVLVHCAGILKTGKLHEIPLESWDENFAIHVRSPIVLTRAFVESTSNSEARLADPFRVVGVSSIAASRPRAGNGAYSASKAALNVAFKVLAVDIAELGYTVNIVTPGRTNTPMVADGISGSQSSGWRPSPLPPLGRIGEASDVADAVEFFCGSGASFITGAELVVDGGSIAAVRG</sequence>
<dbReference type="PANTHER" id="PTHR43975:SF2">
    <property type="entry name" value="EG:BACR7A4.14 PROTEIN-RELATED"/>
    <property type="match status" value="1"/>
</dbReference>
<gene>
    <name evidence="3" type="ORF">C5613_18680</name>
</gene>
<dbReference type="Pfam" id="PF13561">
    <property type="entry name" value="adh_short_C2"/>
    <property type="match status" value="1"/>
</dbReference>
<evidence type="ECO:0000313" key="3">
    <source>
        <dbReference type="EMBL" id="PQP23384.1"/>
    </source>
</evidence>
<dbReference type="SUPFAM" id="SSF51735">
    <property type="entry name" value="NAD(P)-binding Rossmann-fold domains"/>
    <property type="match status" value="1"/>
</dbReference>
<evidence type="ECO:0000256" key="1">
    <source>
        <dbReference type="ARBA" id="ARBA00023002"/>
    </source>
</evidence>
<keyword evidence="1" id="KW-0560">Oxidoreductase</keyword>
<proteinExistence type="predicted"/>
<dbReference type="PRINTS" id="PR00081">
    <property type="entry name" value="GDHRDH"/>
</dbReference>
<feature type="domain" description="Ketoreductase" evidence="2">
    <location>
        <begin position="7"/>
        <end position="192"/>
    </location>
</feature>
<evidence type="ECO:0000259" key="2">
    <source>
        <dbReference type="SMART" id="SM00822"/>
    </source>
</evidence>
<dbReference type="GO" id="GO:0016491">
    <property type="term" value="F:oxidoreductase activity"/>
    <property type="evidence" value="ECO:0007669"/>
    <property type="project" value="UniProtKB-KW"/>
</dbReference>